<reference evidence="1 2" key="1">
    <citation type="submission" date="2023-12" db="EMBL/GenBank/DDBJ databases">
        <title>Baltic Sea Cyanobacteria.</title>
        <authorList>
            <person name="Delbaje E."/>
            <person name="Fewer D.P."/>
            <person name="Shishido T.K."/>
        </authorList>
    </citation>
    <scope>NUCLEOTIDE SEQUENCE [LARGE SCALE GENOMIC DNA]</scope>
    <source>
        <strain evidence="1 2">UHCC 0139</strain>
    </source>
</reference>
<dbReference type="EMBL" id="JAYGHX010000005">
    <property type="protein sequence ID" value="MEA5391541.1"/>
    <property type="molecule type" value="Genomic_DNA"/>
</dbReference>
<evidence type="ECO:0000313" key="2">
    <source>
        <dbReference type="Proteomes" id="UP001304461"/>
    </source>
</evidence>
<dbReference type="Pfam" id="PF10989">
    <property type="entry name" value="DUF2808"/>
    <property type="match status" value="1"/>
</dbReference>
<evidence type="ECO:0000313" key="1">
    <source>
        <dbReference type="EMBL" id="MEA5391541.1"/>
    </source>
</evidence>
<dbReference type="InterPro" id="IPR021256">
    <property type="entry name" value="DUF2808"/>
</dbReference>
<dbReference type="Proteomes" id="UP001304461">
    <property type="component" value="Unassembled WGS sequence"/>
</dbReference>
<name>A0ABU5RUV2_9CYAN</name>
<protein>
    <submittedName>
        <fullName evidence="1">DUF2808 domain-containing protein</fullName>
    </submittedName>
</protein>
<keyword evidence="2" id="KW-1185">Reference proteome</keyword>
<comment type="caution">
    <text evidence="1">The sequence shown here is derived from an EMBL/GenBank/DDBJ whole genome shotgun (WGS) entry which is preliminary data.</text>
</comment>
<proteinExistence type="predicted"/>
<gene>
    <name evidence="1" type="ORF">VB738_09765</name>
</gene>
<sequence>MKFLPAMPSSPRERSHPLSLISRLGTAALGALALSGATLLSPLAPAPSLAQGTPGLMEFRWENNRDYRKLYFFTTDTTRMQRAEYYLMLRPKDRKTAILKLSISVPSHFDSKIDPKQVKLCRMSEGGMLKRTRCLETIPATIEVSENGRSIEIFPETPVSDKDTIGVYMNVFNPFNAGMYQFNALAQAPGDIPVSGYLGSWLIQIVPNSTN</sequence>
<accession>A0ABU5RUV2</accession>
<organism evidence="1 2">
    <name type="scientific">Cyanobium gracile UHCC 0139</name>
    <dbReference type="NCBI Taxonomy" id="3110308"/>
    <lineage>
        <taxon>Bacteria</taxon>
        <taxon>Bacillati</taxon>
        <taxon>Cyanobacteriota</taxon>
        <taxon>Cyanophyceae</taxon>
        <taxon>Synechococcales</taxon>
        <taxon>Prochlorococcaceae</taxon>
        <taxon>Cyanobium</taxon>
    </lineage>
</organism>